<dbReference type="Proteomes" id="UP001375240">
    <property type="component" value="Unassembled WGS sequence"/>
</dbReference>
<evidence type="ECO:0000259" key="1">
    <source>
        <dbReference type="PROSITE" id="PS50181"/>
    </source>
</evidence>
<dbReference type="EMBL" id="JAVHNQ010000003">
    <property type="protein sequence ID" value="KAK6353596.1"/>
    <property type="molecule type" value="Genomic_DNA"/>
</dbReference>
<proteinExistence type="predicted"/>
<feature type="domain" description="F-box" evidence="1">
    <location>
        <begin position="7"/>
        <end position="56"/>
    </location>
</feature>
<keyword evidence="3" id="KW-1185">Reference proteome</keyword>
<comment type="caution">
    <text evidence="2">The sequence shown here is derived from an EMBL/GenBank/DDBJ whole genome shotgun (WGS) entry which is preliminary data.</text>
</comment>
<evidence type="ECO:0000313" key="3">
    <source>
        <dbReference type="Proteomes" id="UP001375240"/>
    </source>
</evidence>
<name>A0AAV9V7P1_9PEZI</name>
<reference evidence="2 3" key="1">
    <citation type="submission" date="2019-10" db="EMBL/GenBank/DDBJ databases">
        <authorList>
            <person name="Palmer J.M."/>
        </authorList>
    </citation>
    <scope>NUCLEOTIDE SEQUENCE [LARGE SCALE GENOMIC DNA]</scope>
    <source>
        <strain evidence="2 3">TWF696</strain>
    </source>
</reference>
<dbReference type="SUPFAM" id="SSF81383">
    <property type="entry name" value="F-box domain"/>
    <property type="match status" value="1"/>
</dbReference>
<evidence type="ECO:0000313" key="2">
    <source>
        <dbReference type="EMBL" id="KAK6353596.1"/>
    </source>
</evidence>
<dbReference type="AlphaFoldDB" id="A0AAV9V7P1"/>
<protein>
    <recommendedName>
        <fullName evidence="1">F-box domain-containing protein</fullName>
    </recommendedName>
</protein>
<organism evidence="2 3">
    <name type="scientific">Orbilia brochopaga</name>
    <dbReference type="NCBI Taxonomy" id="3140254"/>
    <lineage>
        <taxon>Eukaryota</taxon>
        <taxon>Fungi</taxon>
        <taxon>Dikarya</taxon>
        <taxon>Ascomycota</taxon>
        <taxon>Pezizomycotina</taxon>
        <taxon>Orbiliomycetes</taxon>
        <taxon>Orbiliales</taxon>
        <taxon>Orbiliaceae</taxon>
        <taxon>Orbilia</taxon>
    </lineage>
</organism>
<dbReference type="InterPro" id="IPR001810">
    <property type="entry name" value="F-box_dom"/>
</dbReference>
<dbReference type="InterPro" id="IPR036047">
    <property type="entry name" value="F-box-like_dom_sf"/>
</dbReference>
<dbReference type="PROSITE" id="PS50181">
    <property type="entry name" value="FBOX"/>
    <property type="match status" value="1"/>
</dbReference>
<gene>
    <name evidence="2" type="ORF">TWF696_005559</name>
</gene>
<accession>A0AAV9V7P1</accession>
<sequence length="494" mass="56666">MTDEKAPLVLTSLPTEILRLVGKKLSIGDLLNLRLASKKLNFIYKDPHLDAVFHCVTLFIAVPSLKILLEISRNKEVNFRVRHIRFDVSCALLGLPWKLDDIDPLFLELDLQWNFQLEDNQNDTAASSYGTVYEHCTPLLSAALAGLPNLTIIELYDSRSVGELSYKTFKLFNAQIEGVESETRLVDEYYKLQILKDMNSNFNVEPHHVIPTIFRAALANHIHLDAIIMPTLLRHPLFETSLAITSSGPDPLISWMTEDLGKTEQYRTIFNRIRTLHLPLGRSLQTINGGTALFAFLSLFANSLEELMVMHYTFPHMEHLIADANDLAANEPASPSSWLPPDTHFQRLRLLTFTKQAFTFNVLRDFLLSARETLRCLHIKNCTIENPAENWRHILTLIDGYLQLDAFDLAPATTFFQDLGQFSLELDGPWAPDKYFTLVYTRDWFSSYLSFVQLLDILHSRDWTDTEDKFWATLLSESVDAIDRGWLEESRIFD</sequence>